<dbReference type="PANTHER" id="PTHR31251:SF74">
    <property type="entry name" value="SQUAMOSA PROMOTER-BINDING-LIKE PROTEIN 2"/>
    <property type="match status" value="1"/>
</dbReference>
<dbReference type="GO" id="GO:0008270">
    <property type="term" value="F:zinc ion binding"/>
    <property type="evidence" value="ECO:0007669"/>
    <property type="project" value="UniProtKB-KW"/>
</dbReference>
<dbReference type="EMBL" id="CAUOFW020000814">
    <property type="protein sequence ID" value="CAK9137297.1"/>
    <property type="molecule type" value="Genomic_DNA"/>
</dbReference>
<evidence type="ECO:0000256" key="1">
    <source>
        <dbReference type="ARBA" id="ARBA00004123"/>
    </source>
</evidence>
<proteinExistence type="predicted"/>
<gene>
    <name evidence="13" type="ORF">ILEXP_LOCUS4322</name>
    <name evidence="14" type="ORF">ILEXP_LOCUS46463</name>
</gene>
<name>A0ABC8U556_9AQUA</name>
<feature type="domain" description="SBP-type" evidence="12">
    <location>
        <begin position="180"/>
        <end position="257"/>
    </location>
</feature>
<reference evidence="14 15" key="1">
    <citation type="submission" date="2024-02" db="EMBL/GenBank/DDBJ databases">
        <authorList>
            <person name="Vignale AGUSTIN F."/>
            <person name="Sosa J E."/>
            <person name="Modenutti C."/>
        </authorList>
    </citation>
    <scope>NUCLEOTIDE SEQUENCE [LARGE SCALE GENOMIC DNA]</scope>
</reference>
<dbReference type="InterPro" id="IPR004333">
    <property type="entry name" value="SBP_dom"/>
</dbReference>
<keyword evidence="3 10" id="KW-0863">Zinc-finger</keyword>
<sequence>MTPSSAMEWNAKWDRENLVMFSTKGIESPKKLQLTDWGIVEDGEFDVEYFNLPGRSGVSGSSGSNGAHDYSTKSSISATTNSSSKGEIKTSNFTFEVFEGFPGDFNKRELVRAEQSTTSPPLETSVGSGEPLIGLKLGKRTYFENNGAGSNNKTPSVSVVPVKSATTAKKIKSSCQSAPTPRCQVEGCNLDLSSAKEYHRKHRVCESHSKSSKVNVGGLERRFCQQCSRFHSLPEFDEKKRSCRRRLSDHNARRRKPQQETVQFNSTRLSSFYDGGKQMNFVLNNAPLLHSRPAADSTWETTCSSQFTLTKGFSLKPQKAGSSDGVPHLPGIQLPHAISIPGHDSNSIMSFKGTTTEVLGQGSKESMRPRTLDAALDIHRALSLLSTTSWGSCEPESIDHPIMHAAHTSMPQHVMHAVPQNLPLASSEYWQVEQQSTDPLAVTMPANRNSNSHFQEIHLLKTPFETDFFLNPFN</sequence>
<dbReference type="SUPFAM" id="SSF103612">
    <property type="entry name" value="SBT domain"/>
    <property type="match status" value="1"/>
</dbReference>
<dbReference type="Pfam" id="PF03110">
    <property type="entry name" value="SBP"/>
    <property type="match status" value="1"/>
</dbReference>
<dbReference type="Proteomes" id="UP001642360">
    <property type="component" value="Unassembled WGS sequence"/>
</dbReference>
<protein>
    <recommendedName>
        <fullName evidence="12">SBP-type domain-containing protein</fullName>
    </recommendedName>
</protein>
<evidence type="ECO:0000313" key="13">
    <source>
        <dbReference type="EMBL" id="CAK9137297.1"/>
    </source>
</evidence>
<evidence type="ECO:0000256" key="10">
    <source>
        <dbReference type="PROSITE-ProRule" id="PRU00470"/>
    </source>
</evidence>
<keyword evidence="15" id="KW-1185">Reference proteome</keyword>
<dbReference type="GO" id="GO:0005634">
    <property type="term" value="C:nucleus"/>
    <property type="evidence" value="ECO:0007669"/>
    <property type="project" value="UniProtKB-SubCell"/>
</dbReference>
<evidence type="ECO:0000256" key="5">
    <source>
        <dbReference type="ARBA" id="ARBA00023015"/>
    </source>
</evidence>
<evidence type="ECO:0000256" key="11">
    <source>
        <dbReference type="SAM" id="MobiDB-lite"/>
    </source>
</evidence>
<keyword evidence="5" id="KW-0805">Transcription regulation</keyword>
<dbReference type="PROSITE" id="PS51141">
    <property type="entry name" value="ZF_SBP"/>
    <property type="match status" value="1"/>
</dbReference>
<evidence type="ECO:0000313" key="15">
    <source>
        <dbReference type="Proteomes" id="UP001642360"/>
    </source>
</evidence>
<keyword evidence="4" id="KW-0862">Zinc</keyword>
<dbReference type="PANTHER" id="PTHR31251">
    <property type="entry name" value="SQUAMOSA PROMOTER-BINDING-LIKE PROTEIN 4"/>
    <property type="match status" value="1"/>
</dbReference>
<keyword evidence="8" id="KW-0539">Nucleus</keyword>
<keyword evidence="2" id="KW-0479">Metal-binding</keyword>
<dbReference type="Gene3D" id="4.10.1100.10">
    <property type="entry name" value="Transcription factor, SBP-box domain"/>
    <property type="match status" value="1"/>
</dbReference>
<evidence type="ECO:0000256" key="6">
    <source>
        <dbReference type="ARBA" id="ARBA00023125"/>
    </source>
</evidence>
<feature type="compositionally biased region" description="Low complexity" evidence="11">
    <location>
        <begin position="57"/>
        <end position="84"/>
    </location>
</feature>
<evidence type="ECO:0000259" key="12">
    <source>
        <dbReference type="PROSITE" id="PS51141"/>
    </source>
</evidence>
<dbReference type="EMBL" id="CAUOFW020006857">
    <property type="protein sequence ID" value="CAK9176606.1"/>
    <property type="molecule type" value="Genomic_DNA"/>
</dbReference>
<keyword evidence="7" id="KW-0804">Transcription</keyword>
<dbReference type="InterPro" id="IPR044817">
    <property type="entry name" value="SBP-like"/>
</dbReference>
<evidence type="ECO:0000313" key="14">
    <source>
        <dbReference type="EMBL" id="CAK9176606.1"/>
    </source>
</evidence>
<feature type="region of interest" description="Disordered" evidence="11">
    <location>
        <begin position="57"/>
        <end position="86"/>
    </location>
</feature>
<comment type="caution">
    <text evidence="14">The sequence shown here is derived from an EMBL/GenBank/DDBJ whole genome shotgun (WGS) entry which is preliminary data.</text>
</comment>
<dbReference type="InterPro" id="IPR036893">
    <property type="entry name" value="SBP_sf"/>
</dbReference>
<evidence type="ECO:0000256" key="7">
    <source>
        <dbReference type="ARBA" id="ARBA00023163"/>
    </source>
</evidence>
<evidence type="ECO:0000256" key="2">
    <source>
        <dbReference type="ARBA" id="ARBA00022723"/>
    </source>
</evidence>
<evidence type="ECO:0000256" key="8">
    <source>
        <dbReference type="ARBA" id="ARBA00023242"/>
    </source>
</evidence>
<dbReference type="FunFam" id="4.10.1100.10:FF:000001">
    <property type="entry name" value="Squamosa promoter-binding-like protein 14"/>
    <property type="match status" value="1"/>
</dbReference>
<keyword evidence="6" id="KW-0238">DNA-binding</keyword>
<evidence type="ECO:0000256" key="4">
    <source>
        <dbReference type="ARBA" id="ARBA00022833"/>
    </source>
</evidence>
<evidence type="ECO:0000256" key="3">
    <source>
        <dbReference type="ARBA" id="ARBA00022771"/>
    </source>
</evidence>
<evidence type="ECO:0000256" key="9">
    <source>
        <dbReference type="ARBA" id="ARBA00056472"/>
    </source>
</evidence>
<organism evidence="14 15">
    <name type="scientific">Ilex paraguariensis</name>
    <name type="common">yerba mate</name>
    <dbReference type="NCBI Taxonomy" id="185542"/>
    <lineage>
        <taxon>Eukaryota</taxon>
        <taxon>Viridiplantae</taxon>
        <taxon>Streptophyta</taxon>
        <taxon>Embryophyta</taxon>
        <taxon>Tracheophyta</taxon>
        <taxon>Spermatophyta</taxon>
        <taxon>Magnoliopsida</taxon>
        <taxon>eudicotyledons</taxon>
        <taxon>Gunneridae</taxon>
        <taxon>Pentapetalae</taxon>
        <taxon>asterids</taxon>
        <taxon>campanulids</taxon>
        <taxon>Aquifoliales</taxon>
        <taxon>Aquifoliaceae</taxon>
        <taxon>Ilex</taxon>
    </lineage>
</organism>
<dbReference type="AlphaFoldDB" id="A0ABC8U556"/>
<accession>A0ABC8U556</accession>
<comment type="function">
    <text evidence="9">Probable transcriptional factor. Binds to the promoter of the SQUAMOSA gene.</text>
</comment>
<comment type="subcellular location">
    <subcellularLocation>
        <location evidence="1">Nucleus</location>
    </subcellularLocation>
</comment>
<dbReference type="GO" id="GO:0003677">
    <property type="term" value="F:DNA binding"/>
    <property type="evidence" value="ECO:0007669"/>
    <property type="project" value="UniProtKB-KW"/>
</dbReference>